<evidence type="ECO:0000313" key="2">
    <source>
        <dbReference type="Proteomes" id="UP001222027"/>
    </source>
</evidence>
<gene>
    <name evidence="1" type="ORF">OPV22_028799</name>
</gene>
<dbReference type="AlphaFoldDB" id="A0AAV8P4F1"/>
<accession>A0AAV8P4F1</accession>
<evidence type="ECO:0000313" key="1">
    <source>
        <dbReference type="EMBL" id="KAJ8466247.1"/>
    </source>
</evidence>
<dbReference type="EMBL" id="JAQQAF010000008">
    <property type="protein sequence ID" value="KAJ8466247.1"/>
    <property type="molecule type" value="Genomic_DNA"/>
</dbReference>
<keyword evidence="2" id="KW-1185">Reference proteome</keyword>
<name>A0AAV8P4F1_ENSVE</name>
<dbReference type="Proteomes" id="UP001222027">
    <property type="component" value="Unassembled WGS sequence"/>
</dbReference>
<organism evidence="1 2">
    <name type="scientific">Ensete ventricosum</name>
    <name type="common">Abyssinian banana</name>
    <name type="synonym">Musa ensete</name>
    <dbReference type="NCBI Taxonomy" id="4639"/>
    <lineage>
        <taxon>Eukaryota</taxon>
        <taxon>Viridiplantae</taxon>
        <taxon>Streptophyta</taxon>
        <taxon>Embryophyta</taxon>
        <taxon>Tracheophyta</taxon>
        <taxon>Spermatophyta</taxon>
        <taxon>Magnoliopsida</taxon>
        <taxon>Liliopsida</taxon>
        <taxon>Zingiberales</taxon>
        <taxon>Musaceae</taxon>
        <taxon>Ensete</taxon>
    </lineage>
</organism>
<comment type="caution">
    <text evidence="1">The sequence shown here is derived from an EMBL/GenBank/DDBJ whole genome shotgun (WGS) entry which is preliminary data.</text>
</comment>
<reference evidence="1 2" key="1">
    <citation type="submission" date="2022-12" db="EMBL/GenBank/DDBJ databases">
        <title>Chromosome-scale assembly of the Ensete ventricosum genome.</title>
        <authorList>
            <person name="Dussert Y."/>
            <person name="Stocks J."/>
            <person name="Wendawek A."/>
            <person name="Woldeyes F."/>
            <person name="Nichols R.A."/>
            <person name="Borrell J.S."/>
        </authorList>
    </citation>
    <scope>NUCLEOTIDE SEQUENCE [LARGE SCALE GENOMIC DNA]</scope>
    <source>
        <strain evidence="2">cv. Maze</strain>
        <tissue evidence="1">Seeds</tissue>
    </source>
</reference>
<sequence>MMWGYYEDKSGSLFFLLVNETKVDLESFSIQYIRIVEMWKCSLSTGGGCFGIFPSMKRNLYASRITI</sequence>
<protein>
    <submittedName>
        <fullName evidence="1">Uncharacterized protein</fullName>
    </submittedName>
</protein>
<proteinExistence type="predicted"/>